<dbReference type="Pfam" id="PF17989">
    <property type="entry name" value="ALP_N"/>
    <property type="match status" value="1"/>
</dbReference>
<feature type="domain" description="Actin-like protein N-terminal" evidence="1">
    <location>
        <begin position="5"/>
        <end position="135"/>
    </location>
</feature>
<dbReference type="InterPro" id="IPR043129">
    <property type="entry name" value="ATPase_NBD"/>
</dbReference>
<protein>
    <recommendedName>
        <fullName evidence="1">Actin-like protein N-terminal domain-containing protein</fullName>
    </recommendedName>
</protein>
<evidence type="ECO:0000313" key="2">
    <source>
        <dbReference type="EMBL" id="CDA10493.1"/>
    </source>
</evidence>
<evidence type="ECO:0000313" key="3">
    <source>
        <dbReference type="Proteomes" id="UP000017980"/>
    </source>
</evidence>
<dbReference type="Proteomes" id="UP000017980">
    <property type="component" value="Unassembled WGS sequence"/>
</dbReference>
<sequence length="293" mass="32796">MKVSIDLGNSNYKLQYGEKVFQYPTNVQKASEGDLGAWKVNGSWYLISESAKAKKTTNKITEDKKVLLARALYSIVQDKDQEIDIATLLPLSQYINKNNKEHFANLLQGDYEVENPNGAVKRFTVRNVEVYCEGYSSLATDTNLLKQPIFLLDIGGCDLSAVYVHGTPKIDRMFTIEKGMNVFHEELGRQITSKTLKSCTEQDAQLHFNNYESSTDEMKAIIDDFANKYIDKNIMDLLADKGYDPVIHKLICVGGGSIDLQRYLEDRGATILKDALTSNVQGAMLQSIARGGK</sequence>
<gene>
    <name evidence="2" type="ORF">BN488_01532</name>
</gene>
<comment type="caution">
    <text evidence="2">The sequence shown here is derived from an EMBL/GenBank/DDBJ whole genome shotgun (WGS) entry which is preliminary data.</text>
</comment>
<dbReference type="EMBL" id="CBBD010000040">
    <property type="protein sequence ID" value="CDA10493.1"/>
    <property type="molecule type" value="Genomic_DNA"/>
</dbReference>
<accession>R5X4A0</accession>
<dbReference type="AlphaFoldDB" id="R5X4A0"/>
<dbReference type="SUPFAM" id="SSF53067">
    <property type="entry name" value="Actin-like ATPase domain"/>
    <property type="match status" value="2"/>
</dbReference>
<dbReference type="RefSeq" id="WP_022071783.1">
    <property type="nucleotide sequence ID" value="NZ_HF999327.1"/>
</dbReference>
<reference evidence="2" key="1">
    <citation type="submission" date="2012-11" db="EMBL/GenBank/DDBJ databases">
        <title>Dependencies among metagenomic species, viruses, plasmids and units of genetic variation.</title>
        <authorList>
            <person name="Nielsen H.B."/>
            <person name="Almeida M."/>
            <person name="Juncker A.S."/>
            <person name="Rasmussen S."/>
            <person name="Li J."/>
            <person name="Sunagawa S."/>
            <person name="Plichta D."/>
            <person name="Gautier L."/>
            <person name="Le Chatelier E."/>
            <person name="Peletier E."/>
            <person name="Bonde I."/>
            <person name="Nielsen T."/>
            <person name="Manichanh C."/>
            <person name="Arumugam M."/>
            <person name="Batto J."/>
            <person name="Santos M.B.Q.D."/>
            <person name="Blom N."/>
            <person name="Borruel N."/>
            <person name="Burgdorf K.S."/>
            <person name="Boumezbeur F."/>
            <person name="Casellas F."/>
            <person name="Dore J."/>
            <person name="Guarner F."/>
            <person name="Hansen T."/>
            <person name="Hildebrand F."/>
            <person name="Kaas R.S."/>
            <person name="Kennedy S."/>
            <person name="Kristiansen K."/>
            <person name="Kultima J.R."/>
            <person name="Leonard P."/>
            <person name="Levenez F."/>
            <person name="Lund O."/>
            <person name="Moumen B."/>
            <person name="Le Paslier D."/>
            <person name="Pons N."/>
            <person name="Pedersen O."/>
            <person name="Prifti E."/>
            <person name="Qin J."/>
            <person name="Raes J."/>
            <person name="Tap J."/>
            <person name="Tims S."/>
            <person name="Ussery D.W."/>
            <person name="Yamada T."/>
            <person name="MetaHit consortium"/>
            <person name="Renault P."/>
            <person name="Sicheritz-Ponten T."/>
            <person name="Bork P."/>
            <person name="Wang J."/>
            <person name="Brunak S."/>
            <person name="Ehrlich S.D."/>
        </authorList>
    </citation>
    <scope>NUCLEOTIDE SEQUENCE [LARGE SCALE GENOMIC DNA]</scope>
</reference>
<dbReference type="InterPro" id="IPR040607">
    <property type="entry name" value="ALP_N"/>
</dbReference>
<evidence type="ECO:0000259" key="1">
    <source>
        <dbReference type="Pfam" id="PF17989"/>
    </source>
</evidence>
<dbReference type="Gene3D" id="3.30.420.40">
    <property type="match status" value="2"/>
</dbReference>
<proteinExistence type="predicted"/>
<organism evidence="2 3">
    <name type="scientific">Intestinibacter bartlettii CAG:1329</name>
    <dbReference type="NCBI Taxonomy" id="1263063"/>
    <lineage>
        <taxon>Bacteria</taxon>
        <taxon>Bacillati</taxon>
        <taxon>Bacillota</taxon>
        <taxon>Clostridia</taxon>
        <taxon>Peptostreptococcales</taxon>
        <taxon>Peptostreptococcaceae</taxon>
        <taxon>Intestinibacter</taxon>
    </lineage>
</organism>
<name>R5X4A0_9FIRM</name>